<name>A0A835SED5_CHLIN</name>
<gene>
    <name evidence="1" type="ORF">HXX76_013550</name>
</gene>
<keyword evidence="2" id="KW-1185">Reference proteome</keyword>
<evidence type="ECO:0000313" key="1">
    <source>
        <dbReference type="EMBL" id="KAG2425708.1"/>
    </source>
</evidence>
<reference evidence="1" key="1">
    <citation type="journal article" date="2020" name="bioRxiv">
        <title>Comparative genomics of Chlamydomonas.</title>
        <authorList>
            <person name="Craig R.J."/>
            <person name="Hasan A.R."/>
            <person name="Ness R.W."/>
            <person name="Keightley P.D."/>
        </authorList>
    </citation>
    <scope>NUCLEOTIDE SEQUENCE</scope>
    <source>
        <strain evidence="1">SAG 7.73</strain>
    </source>
</reference>
<dbReference type="Proteomes" id="UP000650467">
    <property type="component" value="Unassembled WGS sequence"/>
</dbReference>
<organism evidence="1 2">
    <name type="scientific">Chlamydomonas incerta</name>
    <dbReference type="NCBI Taxonomy" id="51695"/>
    <lineage>
        <taxon>Eukaryota</taxon>
        <taxon>Viridiplantae</taxon>
        <taxon>Chlorophyta</taxon>
        <taxon>core chlorophytes</taxon>
        <taxon>Chlorophyceae</taxon>
        <taxon>CS clade</taxon>
        <taxon>Chlamydomonadales</taxon>
        <taxon>Chlamydomonadaceae</taxon>
        <taxon>Chlamydomonas</taxon>
    </lineage>
</organism>
<dbReference type="EMBL" id="JAEHOC010000053">
    <property type="protein sequence ID" value="KAG2425708.1"/>
    <property type="molecule type" value="Genomic_DNA"/>
</dbReference>
<proteinExistence type="predicted"/>
<evidence type="ECO:0000313" key="2">
    <source>
        <dbReference type="Proteomes" id="UP000650467"/>
    </source>
</evidence>
<comment type="caution">
    <text evidence="1">The sequence shown here is derived from an EMBL/GenBank/DDBJ whole genome shotgun (WGS) entry which is preliminary data.</text>
</comment>
<dbReference type="AlphaFoldDB" id="A0A835SED5"/>
<sequence length="99" mass="9645">MLGGPYGSAQLAAAACTANPQCAGFNSAGYIKSVAWPLDQTPVDAGLYPGFCTHVKTATRADPASGPAQPAFAKAVAVATLAPQPSASVSSAPGSAAQP</sequence>
<protein>
    <submittedName>
        <fullName evidence="1">Uncharacterized protein</fullName>
    </submittedName>
</protein>
<accession>A0A835SED5</accession>